<evidence type="ECO:0000259" key="4">
    <source>
        <dbReference type="PROSITE" id="PS50995"/>
    </source>
</evidence>
<organism evidence="5 6">
    <name type="scientific">Nonomuraea guangzhouensis</name>
    <dbReference type="NCBI Taxonomy" id="1291555"/>
    <lineage>
        <taxon>Bacteria</taxon>
        <taxon>Bacillati</taxon>
        <taxon>Actinomycetota</taxon>
        <taxon>Actinomycetes</taxon>
        <taxon>Streptosporangiales</taxon>
        <taxon>Streptosporangiaceae</taxon>
        <taxon>Nonomuraea</taxon>
    </lineage>
</organism>
<evidence type="ECO:0000256" key="2">
    <source>
        <dbReference type="ARBA" id="ARBA00023125"/>
    </source>
</evidence>
<dbReference type="Proteomes" id="UP001597097">
    <property type="component" value="Unassembled WGS sequence"/>
</dbReference>
<feature type="domain" description="HTH marR-type" evidence="4">
    <location>
        <begin position="5"/>
        <end position="134"/>
    </location>
</feature>
<proteinExistence type="predicted"/>
<name>A0ABW4FZ03_9ACTN</name>
<dbReference type="RefSeq" id="WP_219537838.1">
    <property type="nucleotide sequence ID" value="NZ_JAHKRM010000041.1"/>
</dbReference>
<gene>
    <name evidence="5" type="ORF">ACFSJ0_00960</name>
</gene>
<protein>
    <submittedName>
        <fullName evidence="5">MarR family winged helix-turn-helix transcriptional regulator</fullName>
    </submittedName>
</protein>
<evidence type="ECO:0000256" key="3">
    <source>
        <dbReference type="ARBA" id="ARBA00023163"/>
    </source>
</evidence>
<dbReference type="InterPro" id="IPR000835">
    <property type="entry name" value="HTH_MarR-typ"/>
</dbReference>
<keyword evidence="6" id="KW-1185">Reference proteome</keyword>
<keyword evidence="1" id="KW-0805">Transcription regulation</keyword>
<accession>A0ABW4FZ03</accession>
<comment type="caution">
    <text evidence="5">The sequence shown here is derived from an EMBL/GenBank/DDBJ whole genome shotgun (WGS) entry which is preliminary data.</text>
</comment>
<evidence type="ECO:0000256" key="1">
    <source>
        <dbReference type="ARBA" id="ARBA00023015"/>
    </source>
</evidence>
<dbReference type="SMART" id="SM00347">
    <property type="entry name" value="HTH_MARR"/>
    <property type="match status" value="1"/>
</dbReference>
<dbReference type="PANTHER" id="PTHR42756:SF1">
    <property type="entry name" value="TRANSCRIPTIONAL REPRESSOR OF EMRAB OPERON"/>
    <property type="match status" value="1"/>
</dbReference>
<keyword evidence="3" id="KW-0804">Transcription</keyword>
<sequence>METSEDRFFRELGGACAEMRQAFARHVGMSSSRLQLLMRLWRNGETSHSDLRQALSLDGASVTRLIKEFEAEGMVGRRIDPADNRYTLASLTPAGERAATDLERSHQDYQVRLLDGISAHEREIVLSALERLRAAMAGIDPAGGPIVRPETGASK</sequence>
<keyword evidence="2" id="KW-0238">DNA-binding</keyword>
<evidence type="ECO:0000313" key="5">
    <source>
        <dbReference type="EMBL" id="MFD1535580.1"/>
    </source>
</evidence>
<evidence type="ECO:0000313" key="6">
    <source>
        <dbReference type="Proteomes" id="UP001597097"/>
    </source>
</evidence>
<dbReference type="PROSITE" id="PS50995">
    <property type="entry name" value="HTH_MARR_2"/>
    <property type="match status" value="1"/>
</dbReference>
<dbReference type="PANTHER" id="PTHR42756">
    <property type="entry name" value="TRANSCRIPTIONAL REGULATOR, MARR"/>
    <property type="match status" value="1"/>
</dbReference>
<dbReference type="EMBL" id="JBHUCM010000002">
    <property type="protein sequence ID" value="MFD1535580.1"/>
    <property type="molecule type" value="Genomic_DNA"/>
</dbReference>
<reference evidence="6" key="1">
    <citation type="journal article" date="2019" name="Int. J. Syst. Evol. Microbiol.">
        <title>The Global Catalogue of Microorganisms (GCM) 10K type strain sequencing project: providing services to taxonomists for standard genome sequencing and annotation.</title>
        <authorList>
            <consortium name="The Broad Institute Genomics Platform"/>
            <consortium name="The Broad Institute Genome Sequencing Center for Infectious Disease"/>
            <person name="Wu L."/>
            <person name="Ma J."/>
        </authorList>
    </citation>
    <scope>NUCLEOTIDE SEQUENCE [LARGE SCALE GENOMIC DNA]</scope>
    <source>
        <strain evidence="6">CGMCC 1.15399</strain>
    </source>
</reference>
<dbReference type="Pfam" id="PF01047">
    <property type="entry name" value="MarR"/>
    <property type="match status" value="1"/>
</dbReference>